<protein>
    <submittedName>
        <fullName evidence="2">Uncharacterized protein</fullName>
    </submittedName>
</protein>
<name>A0A1M7CGG2_9BRAD</name>
<organism evidence="2 3">
    <name type="scientific">Bradyrhizobium lablabi</name>
    <dbReference type="NCBI Taxonomy" id="722472"/>
    <lineage>
        <taxon>Bacteria</taxon>
        <taxon>Pseudomonadati</taxon>
        <taxon>Pseudomonadota</taxon>
        <taxon>Alphaproteobacteria</taxon>
        <taxon>Hyphomicrobiales</taxon>
        <taxon>Nitrobacteraceae</taxon>
        <taxon>Bradyrhizobium</taxon>
    </lineage>
</organism>
<proteinExistence type="predicted"/>
<dbReference type="Proteomes" id="UP000189935">
    <property type="component" value="Chromosome I"/>
</dbReference>
<sequence length="45" mass="4924">MANDNQKDQRPGSAREPRKDVRSPPAQSAPPVLNDGLESPRSNHC</sequence>
<feature type="compositionally biased region" description="Basic and acidic residues" evidence="1">
    <location>
        <begin position="1"/>
        <end position="22"/>
    </location>
</feature>
<dbReference type="EMBL" id="LT670844">
    <property type="protein sequence ID" value="SHL66338.1"/>
    <property type="molecule type" value="Genomic_DNA"/>
</dbReference>
<dbReference type="AlphaFoldDB" id="A0A1M7CGG2"/>
<feature type="region of interest" description="Disordered" evidence="1">
    <location>
        <begin position="1"/>
        <end position="45"/>
    </location>
</feature>
<reference evidence="2 3" key="1">
    <citation type="submission" date="2016-11" db="EMBL/GenBank/DDBJ databases">
        <authorList>
            <person name="Jaros S."/>
            <person name="Januszkiewicz K."/>
            <person name="Wedrychowicz H."/>
        </authorList>
    </citation>
    <scope>NUCLEOTIDE SEQUENCE [LARGE SCALE GENOMIC DNA]</scope>
    <source>
        <strain evidence="2 3">GAS499</strain>
    </source>
</reference>
<evidence type="ECO:0000313" key="2">
    <source>
        <dbReference type="EMBL" id="SHL66338.1"/>
    </source>
</evidence>
<gene>
    <name evidence="2" type="ORF">SAMN05444159_6475</name>
</gene>
<evidence type="ECO:0000256" key="1">
    <source>
        <dbReference type="SAM" id="MobiDB-lite"/>
    </source>
</evidence>
<accession>A0A1M7CGG2</accession>
<evidence type="ECO:0000313" key="3">
    <source>
        <dbReference type="Proteomes" id="UP000189935"/>
    </source>
</evidence>